<accession>A0A6G0K512</accession>
<dbReference type="AlphaFoldDB" id="A0A6G0K512"/>
<comment type="caution">
    <text evidence="1">The sequence shown here is derived from an EMBL/GenBank/DDBJ whole genome shotgun (WGS) entry which is preliminary data.</text>
</comment>
<evidence type="ECO:0000313" key="1">
    <source>
        <dbReference type="EMBL" id="KAE9077082.1"/>
    </source>
</evidence>
<evidence type="ECO:0000313" key="2">
    <source>
        <dbReference type="Proteomes" id="UP000488956"/>
    </source>
</evidence>
<feature type="non-terminal residue" evidence="1">
    <location>
        <position position="1"/>
    </location>
</feature>
<proteinExistence type="predicted"/>
<protein>
    <submittedName>
        <fullName evidence="1">Uncharacterized protein</fullName>
    </submittedName>
</protein>
<dbReference type="Proteomes" id="UP000488956">
    <property type="component" value="Unassembled WGS sequence"/>
</dbReference>
<dbReference type="EMBL" id="QXFX01002433">
    <property type="protein sequence ID" value="KAE9077082.1"/>
    <property type="molecule type" value="Genomic_DNA"/>
</dbReference>
<reference evidence="1 2" key="1">
    <citation type="submission" date="2018-09" db="EMBL/GenBank/DDBJ databases">
        <title>Genomic investigation of the strawberry pathogen Phytophthora fragariae indicates pathogenicity is determined by transcriptional variation in three key races.</title>
        <authorList>
            <person name="Adams T.M."/>
            <person name="Armitage A.D."/>
            <person name="Sobczyk M.K."/>
            <person name="Bates H.J."/>
            <person name="Dunwell J.M."/>
            <person name="Nellist C.F."/>
            <person name="Harrison R.J."/>
        </authorList>
    </citation>
    <scope>NUCLEOTIDE SEQUENCE [LARGE SCALE GENOMIC DNA]</scope>
    <source>
        <strain evidence="1 2">ONT-3</strain>
    </source>
</reference>
<sequence length="18" mass="1965">GSELRDDAAVKAVSRDEF</sequence>
<organism evidence="1 2">
    <name type="scientific">Phytophthora fragariae</name>
    <dbReference type="NCBI Taxonomy" id="53985"/>
    <lineage>
        <taxon>Eukaryota</taxon>
        <taxon>Sar</taxon>
        <taxon>Stramenopiles</taxon>
        <taxon>Oomycota</taxon>
        <taxon>Peronosporomycetes</taxon>
        <taxon>Peronosporales</taxon>
        <taxon>Peronosporaceae</taxon>
        <taxon>Phytophthora</taxon>
    </lineage>
</organism>
<name>A0A6G0K512_9STRA</name>
<gene>
    <name evidence="1" type="ORF">PF010_g23648</name>
</gene>